<proteinExistence type="predicted"/>
<evidence type="ECO:0000313" key="2">
    <source>
        <dbReference type="Proteomes" id="UP000298030"/>
    </source>
</evidence>
<dbReference type="EMBL" id="QPFP01000071">
    <property type="protein sequence ID" value="TEB24054.1"/>
    <property type="molecule type" value="Genomic_DNA"/>
</dbReference>
<name>A0A4Y7SQZ1_COPMI</name>
<gene>
    <name evidence="1" type="ORF">FA13DRAFT_1714966</name>
</gene>
<keyword evidence="2" id="KW-1185">Reference proteome</keyword>
<sequence>MTMIHAHTREGILWGLRYSRNTASLGGHRDTSSESFPKYPPVLDSASIWFMITPCVDWNDWCHYLRHDHSGDAFRGINLRALVDPKGYTPHHHKLTIAFLLRLGTMPIASGDHECGTKEVEVVPHSDSDLTQSRVTLWHRQSALGTPPHLTLFSISVF</sequence>
<comment type="caution">
    <text evidence="1">The sequence shown here is derived from an EMBL/GenBank/DDBJ whole genome shotgun (WGS) entry which is preliminary data.</text>
</comment>
<evidence type="ECO:0000313" key="1">
    <source>
        <dbReference type="EMBL" id="TEB24054.1"/>
    </source>
</evidence>
<accession>A0A4Y7SQZ1</accession>
<dbReference type="AlphaFoldDB" id="A0A4Y7SQZ1"/>
<reference evidence="1 2" key="1">
    <citation type="journal article" date="2019" name="Nat. Ecol. Evol.">
        <title>Megaphylogeny resolves global patterns of mushroom evolution.</title>
        <authorList>
            <person name="Varga T."/>
            <person name="Krizsan K."/>
            <person name="Foldi C."/>
            <person name="Dima B."/>
            <person name="Sanchez-Garcia M."/>
            <person name="Sanchez-Ramirez S."/>
            <person name="Szollosi G.J."/>
            <person name="Szarkandi J.G."/>
            <person name="Papp V."/>
            <person name="Albert L."/>
            <person name="Andreopoulos W."/>
            <person name="Angelini C."/>
            <person name="Antonin V."/>
            <person name="Barry K.W."/>
            <person name="Bougher N.L."/>
            <person name="Buchanan P."/>
            <person name="Buyck B."/>
            <person name="Bense V."/>
            <person name="Catcheside P."/>
            <person name="Chovatia M."/>
            <person name="Cooper J."/>
            <person name="Damon W."/>
            <person name="Desjardin D."/>
            <person name="Finy P."/>
            <person name="Geml J."/>
            <person name="Haridas S."/>
            <person name="Hughes K."/>
            <person name="Justo A."/>
            <person name="Karasinski D."/>
            <person name="Kautmanova I."/>
            <person name="Kiss B."/>
            <person name="Kocsube S."/>
            <person name="Kotiranta H."/>
            <person name="LaButti K.M."/>
            <person name="Lechner B.E."/>
            <person name="Liimatainen K."/>
            <person name="Lipzen A."/>
            <person name="Lukacs Z."/>
            <person name="Mihaltcheva S."/>
            <person name="Morgado L.N."/>
            <person name="Niskanen T."/>
            <person name="Noordeloos M.E."/>
            <person name="Ohm R.A."/>
            <person name="Ortiz-Santana B."/>
            <person name="Ovrebo C."/>
            <person name="Racz N."/>
            <person name="Riley R."/>
            <person name="Savchenko A."/>
            <person name="Shiryaev A."/>
            <person name="Soop K."/>
            <person name="Spirin V."/>
            <person name="Szebenyi C."/>
            <person name="Tomsovsky M."/>
            <person name="Tulloss R.E."/>
            <person name="Uehling J."/>
            <person name="Grigoriev I.V."/>
            <person name="Vagvolgyi C."/>
            <person name="Papp T."/>
            <person name="Martin F.M."/>
            <person name="Miettinen O."/>
            <person name="Hibbett D.S."/>
            <person name="Nagy L.G."/>
        </authorList>
    </citation>
    <scope>NUCLEOTIDE SEQUENCE [LARGE SCALE GENOMIC DNA]</scope>
    <source>
        <strain evidence="1 2">FP101781</strain>
    </source>
</reference>
<protein>
    <submittedName>
        <fullName evidence="1">Uncharacterized protein</fullName>
    </submittedName>
</protein>
<dbReference type="Proteomes" id="UP000298030">
    <property type="component" value="Unassembled WGS sequence"/>
</dbReference>
<organism evidence="1 2">
    <name type="scientific">Coprinellus micaceus</name>
    <name type="common">Glistening ink-cap mushroom</name>
    <name type="synonym">Coprinus micaceus</name>
    <dbReference type="NCBI Taxonomy" id="71717"/>
    <lineage>
        <taxon>Eukaryota</taxon>
        <taxon>Fungi</taxon>
        <taxon>Dikarya</taxon>
        <taxon>Basidiomycota</taxon>
        <taxon>Agaricomycotina</taxon>
        <taxon>Agaricomycetes</taxon>
        <taxon>Agaricomycetidae</taxon>
        <taxon>Agaricales</taxon>
        <taxon>Agaricineae</taxon>
        <taxon>Psathyrellaceae</taxon>
        <taxon>Coprinellus</taxon>
    </lineage>
</organism>